<keyword evidence="2" id="KW-1185">Reference proteome</keyword>
<name>A0ABT0PLV4_9GAMM</name>
<gene>
    <name evidence="1" type="ORF">M3P05_20785</name>
</gene>
<evidence type="ECO:0000313" key="1">
    <source>
        <dbReference type="EMBL" id="MCL6272354.1"/>
    </source>
</evidence>
<reference evidence="1 2" key="1">
    <citation type="submission" date="2022-05" db="EMBL/GenBank/DDBJ databases">
        <authorList>
            <person name="Park J.-S."/>
        </authorList>
    </citation>
    <scope>NUCLEOTIDE SEQUENCE [LARGE SCALE GENOMIC DNA]</scope>
    <source>
        <strain evidence="1 2">2012CJ34-2</strain>
    </source>
</reference>
<dbReference type="RefSeq" id="WP_249702063.1">
    <property type="nucleotide sequence ID" value="NZ_JAMFLX010000162.1"/>
</dbReference>
<protein>
    <submittedName>
        <fullName evidence="1">Uncharacterized protein</fullName>
    </submittedName>
</protein>
<proteinExistence type="predicted"/>
<sequence>MPRRFPVSSAIQRVFPANIFGLLPSFASVNFVQPRFCMACQFKVSWQAFFAFVWCKNSGFTNTAVHYPKAGNKVFVFV</sequence>
<evidence type="ECO:0000313" key="2">
    <source>
        <dbReference type="Proteomes" id="UP001203338"/>
    </source>
</evidence>
<accession>A0ABT0PLV4</accession>
<dbReference type="EMBL" id="JAMFLX010000162">
    <property type="protein sequence ID" value="MCL6272354.1"/>
    <property type="molecule type" value="Genomic_DNA"/>
</dbReference>
<feature type="non-terminal residue" evidence="1">
    <location>
        <position position="78"/>
    </location>
</feature>
<comment type="caution">
    <text evidence="1">The sequence shown here is derived from an EMBL/GenBank/DDBJ whole genome shotgun (WGS) entry which is preliminary data.</text>
</comment>
<organism evidence="1 2">
    <name type="scientific">Parendozoicomonas callyspongiae</name>
    <dbReference type="NCBI Taxonomy" id="2942213"/>
    <lineage>
        <taxon>Bacteria</taxon>
        <taxon>Pseudomonadati</taxon>
        <taxon>Pseudomonadota</taxon>
        <taxon>Gammaproteobacteria</taxon>
        <taxon>Oceanospirillales</taxon>
        <taxon>Endozoicomonadaceae</taxon>
        <taxon>Parendozoicomonas</taxon>
    </lineage>
</organism>
<dbReference type="Proteomes" id="UP001203338">
    <property type="component" value="Unassembled WGS sequence"/>
</dbReference>